<sequence>MERKLIGRKVDLLYKRQHLEYGCSECGRYEDQTKELYDGSFKMVKVLKDMYNLHKTAPNSVREFILVGFLMYVLVNLPVENKFSLVICDSPMGYITRINRIDPLFLPEEPDDINIKLLPILKTVYQARLTVEQTNELVRKYVPEVKVTSKNSQFILPCFNTGKRKRSHDTSTKE</sequence>
<keyword evidence="2" id="KW-1185">Reference proteome</keyword>
<gene>
    <name evidence="1" type="ORF">MFLAVUS_010305</name>
</gene>
<evidence type="ECO:0000313" key="1">
    <source>
        <dbReference type="EMBL" id="GAA5816772.1"/>
    </source>
</evidence>
<organism evidence="1 2">
    <name type="scientific">Mucor flavus</name>
    <dbReference type="NCBI Taxonomy" id="439312"/>
    <lineage>
        <taxon>Eukaryota</taxon>
        <taxon>Fungi</taxon>
        <taxon>Fungi incertae sedis</taxon>
        <taxon>Mucoromycota</taxon>
        <taxon>Mucoromycotina</taxon>
        <taxon>Mucoromycetes</taxon>
        <taxon>Mucorales</taxon>
        <taxon>Mucorineae</taxon>
        <taxon>Mucoraceae</taxon>
        <taxon>Mucor</taxon>
    </lineage>
</organism>
<protein>
    <submittedName>
        <fullName evidence="1">Uncharacterized protein</fullName>
    </submittedName>
</protein>
<comment type="caution">
    <text evidence="1">The sequence shown here is derived from an EMBL/GenBank/DDBJ whole genome shotgun (WGS) entry which is preliminary data.</text>
</comment>
<dbReference type="EMBL" id="BAABUK010000035">
    <property type="protein sequence ID" value="GAA5816772.1"/>
    <property type="molecule type" value="Genomic_DNA"/>
</dbReference>
<accession>A0ABP9ZCC7</accession>
<reference evidence="1 2" key="1">
    <citation type="submission" date="2024-04" db="EMBL/GenBank/DDBJ databases">
        <title>genome sequences of Mucor flavus KT1a and Helicostylum pulchrum KT1b strains isolated from the surface of a dry-aged beef.</title>
        <authorList>
            <person name="Toyotome T."/>
            <person name="Hosono M."/>
            <person name="Torimaru M."/>
            <person name="Fukuda K."/>
            <person name="Mikami N."/>
        </authorList>
    </citation>
    <scope>NUCLEOTIDE SEQUENCE [LARGE SCALE GENOMIC DNA]</scope>
    <source>
        <strain evidence="1 2">KT1a</strain>
    </source>
</reference>
<evidence type="ECO:0000313" key="2">
    <source>
        <dbReference type="Proteomes" id="UP001473302"/>
    </source>
</evidence>
<dbReference type="Proteomes" id="UP001473302">
    <property type="component" value="Unassembled WGS sequence"/>
</dbReference>
<name>A0ABP9ZCC7_9FUNG</name>
<proteinExistence type="predicted"/>